<dbReference type="PROSITE" id="PS00086">
    <property type="entry name" value="CYTOCHROME_P450"/>
    <property type="match status" value="1"/>
</dbReference>
<dbReference type="InterPro" id="IPR017972">
    <property type="entry name" value="Cyt_P450_CS"/>
</dbReference>
<dbReference type="PRINTS" id="PR00465">
    <property type="entry name" value="EP450IV"/>
</dbReference>
<accession>A0AAX4HBY3</accession>
<dbReference type="Gene3D" id="1.10.630.10">
    <property type="entry name" value="Cytochrome P450"/>
    <property type="match status" value="1"/>
</dbReference>
<keyword evidence="7" id="KW-0472">Membrane</keyword>
<dbReference type="Pfam" id="PF00067">
    <property type="entry name" value="p450"/>
    <property type="match status" value="1"/>
</dbReference>
<keyword evidence="6" id="KW-0560">Oxidoreductase</keyword>
<comment type="similarity">
    <text evidence="2 6">Belongs to the cytochrome P450 family.</text>
</comment>
<dbReference type="GeneID" id="88174187"/>
<dbReference type="InterPro" id="IPR001128">
    <property type="entry name" value="Cyt_P450"/>
</dbReference>
<evidence type="ECO:0000256" key="5">
    <source>
        <dbReference type="PIRSR" id="PIRSR602403-1"/>
    </source>
</evidence>
<dbReference type="GO" id="GO:0020037">
    <property type="term" value="F:heme binding"/>
    <property type="evidence" value="ECO:0007669"/>
    <property type="project" value="InterPro"/>
</dbReference>
<keyword evidence="4 5" id="KW-0408">Iron</keyword>
<dbReference type="AlphaFoldDB" id="A0AAX4HBY3"/>
<keyword evidence="7" id="KW-1133">Transmembrane helix</keyword>
<dbReference type="RefSeq" id="XP_062878174.1">
    <property type="nucleotide sequence ID" value="XM_063022104.1"/>
</dbReference>
<dbReference type="GO" id="GO:0016705">
    <property type="term" value="F:oxidoreductase activity, acting on paired donors, with incorporation or reduction of molecular oxygen"/>
    <property type="evidence" value="ECO:0007669"/>
    <property type="project" value="InterPro"/>
</dbReference>
<dbReference type="InterPro" id="IPR050121">
    <property type="entry name" value="Cytochrome_P450_monoxygenase"/>
</dbReference>
<name>A0AAX4HBY3_9ASCO</name>
<dbReference type="EMBL" id="CP138897">
    <property type="protein sequence ID" value="WPK25792.1"/>
    <property type="molecule type" value="Genomic_DNA"/>
</dbReference>
<evidence type="ECO:0000256" key="3">
    <source>
        <dbReference type="ARBA" id="ARBA00022723"/>
    </source>
</evidence>
<keyword evidence="9" id="KW-1185">Reference proteome</keyword>
<evidence type="ECO:0000313" key="9">
    <source>
        <dbReference type="Proteomes" id="UP001338582"/>
    </source>
</evidence>
<dbReference type="Proteomes" id="UP001338582">
    <property type="component" value="Chromosome 4"/>
</dbReference>
<organism evidence="8 9">
    <name type="scientific">Australozyma saopauloensis</name>
    <dbReference type="NCBI Taxonomy" id="291208"/>
    <lineage>
        <taxon>Eukaryota</taxon>
        <taxon>Fungi</taxon>
        <taxon>Dikarya</taxon>
        <taxon>Ascomycota</taxon>
        <taxon>Saccharomycotina</taxon>
        <taxon>Pichiomycetes</taxon>
        <taxon>Metschnikowiaceae</taxon>
        <taxon>Australozyma</taxon>
    </lineage>
</organism>
<dbReference type="GO" id="GO:0005506">
    <property type="term" value="F:iron ion binding"/>
    <property type="evidence" value="ECO:0007669"/>
    <property type="project" value="InterPro"/>
</dbReference>
<dbReference type="PANTHER" id="PTHR24305">
    <property type="entry name" value="CYTOCHROME P450"/>
    <property type="match status" value="1"/>
</dbReference>
<keyword evidence="3 5" id="KW-0479">Metal-binding</keyword>
<keyword evidence="5 6" id="KW-0349">Heme</keyword>
<dbReference type="KEGG" id="asau:88174187"/>
<dbReference type="InterPro" id="IPR036396">
    <property type="entry name" value="Cyt_P450_sf"/>
</dbReference>
<gene>
    <name evidence="8" type="ORF">PUMCH_003123</name>
</gene>
<keyword evidence="7" id="KW-0812">Transmembrane</keyword>
<dbReference type="SUPFAM" id="SSF48264">
    <property type="entry name" value="Cytochrome P450"/>
    <property type="match status" value="1"/>
</dbReference>
<feature type="binding site" description="axial binding residue" evidence="5">
    <location>
        <position position="497"/>
    </location>
    <ligand>
        <name>heme</name>
        <dbReference type="ChEBI" id="CHEBI:30413"/>
    </ligand>
    <ligandPart>
        <name>Fe</name>
        <dbReference type="ChEBI" id="CHEBI:18248"/>
    </ligandPart>
</feature>
<sequence>MLSDLLFFSLTWIYHNQKTTLVLLVGFILIYHLVVIPYYTSPLRNVPGPYIHRISRIPALYAQLTHRWVHRVHELHQKYGDVIILSPTEISCNGDPKYITDIYVKNMPKAKFYENFRCHGFKDNIFAALENDLHLKYKKLIQSLYLKTAVYSQNNPIRRFIVEKIKNVVQDVNDTSVTGQKPDWEHARLTANSHGKGHKLGTGAWFKPDVSQGGIGMEMYSLFGALAMDVVSAFELGVQNCTKLLPNKSEREILVPHRMQAGMTFWTTLMPRFWELAAGPIVCAASERIEQWQLALYARAEDNVPEKHPSQNLSTLETLKSKGLQGKSAYSFISDNIFAGHETTAVMLTYMCYELSRPANLHRQLLLRKELREAFGTPGSLEEAIDDFEAVDQLTYLEALMQENLRVHAAIPGAEPRITDKNYTVNIKGKSVVIPPGTGISCQPFSMHRVASVFPKPDTWLPERWLPEEQETSEQFKARYQRMQRNMFAFGKGIRMCLGMQIALIDMKLALANLYWRYSLAICEDWCIPEDSGDAKIASEIAMNTYPINDGQEVNMMAMADGYTTRPNFDECWLRWTTVEEL</sequence>
<evidence type="ECO:0000256" key="6">
    <source>
        <dbReference type="RuleBase" id="RU000461"/>
    </source>
</evidence>
<evidence type="ECO:0000313" key="8">
    <source>
        <dbReference type="EMBL" id="WPK25792.1"/>
    </source>
</evidence>
<dbReference type="PRINTS" id="PR00385">
    <property type="entry name" value="P450"/>
</dbReference>
<protein>
    <recommendedName>
        <fullName evidence="10">Cytochrome P450</fullName>
    </recommendedName>
</protein>
<evidence type="ECO:0000256" key="4">
    <source>
        <dbReference type="ARBA" id="ARBA00023004"/>
    </source>
</evidence>
<evidence type="ECO:0000256" key="2">
    <source>
        <dbReference type="ARBA" id="ARBA00010617"/>
    </source>
</evidence>
<dbReference type="GO" id="GO:0004497">
    <property type="term" value="F:monooxygenase activity"/>
    <property type="evidence" value="ECO:0007669"/>
    <property type="project" value="UniProtKB-KW"/>
</dbReference>
<evidence type="ECO:0008006" key="10">
    <source>
        <dbReference type="Google" id="ProtNLM"/>
    </source>
</evidence>
<evidence type="ECO:0000256" key="7">
    <source>
        <dbReference type="SAM" id="Phobius"/>
    </source>
</evidence>
<dbReference type="CDD" id="cd11059">
    <property type="entry name" value="CYP_fungal"/>
    <property type="match status" value="1"/>
</dbReference>
<comment type="cofactor">
    <cofactor evidence="1 5">
        <name>heme</name>
        <dbReference type="ChEBI" id="CHEBI:30413"/>
    </cofactor>
</comment>
<proteinExistence type="inferred from homology"/>
<dbReference type="InterPro" id="IPR002403">
    <property type="entry name" value="Cyt_P450_E_grp-IV"/>
</dbReference>
<keyword evidence="6" id="KW-0503">Monooxygenase</keyword>
<feature type="transmembrane region" description="Helical" evidence="7">
    <location>
        <begin position="21"/>
        <end position="39"/>
    </location>
</feature>
<evidence type="ECO:0000256" key="1">
    <source>
        <dbReference type="ARBA" id="ARBA00001971"/>
    </source>
</evidence>
<reference evidence="8 9" key="1">
    <citation type="submission" date="2023-10" db="EMBL/GenBank/DDBJ databases">
        <title>Draft Genome Sequence of Candida saopaulonensis from a very Premature Infant with Sepsis.</title>
        <authorList>
            <person name="Ning Y."/>
            <person name="Dai R."/>
            <person name="Xiao M."/>
            <person name="Xu Y."/>
            <person name="Yan Q."/>
            <person name="Zhang L."/>
        </authorList>
    </citation>
    <scope>NUCLEOTIDE SEQUENCE [LARGE SCALE GENOMIC DNA]</scope>
    <source>
        <strain evidence="8 9">19XY460</strain>
    </source>
</reference>
<dbReference type="PANTHER" id="PTHR24305:SF166">
    <property type="entry name" value="CYTOCHROME P450 12A4, MITOCHONDRIAL-RELATED"/>
    <property type="match status" value="1"/>
</dbReference>